<evidence type="ECO:0000256" key="3">
    <source>
        <dbReference type="SAM" id="MobiDB-lite"/>
    </source>
</evidence>
<evidence type="ECO:0000259" key="4">
    <source>
        <dbReference type="PROSITE" id="PS51186"/>
    </source>
</evidence>
<protein>
    <recommendedName>
        <fullName evidence="4">N-acetyltransferase domain-containing protein</fullName>
    </recommendedName>
</protein>
<reference evidence="5 6" key="1">
    <citation type="journal article" date="2019" name="Int. J. Syst. Evol. Microbiol.">
        <title>The Global Catalogue of Microorganisms (GCM) 10K type strain sequencing project: providing services to taxonomists for standard genome sequencing and annotation.</title>
        <authorList>
            <consortium name="The Broad Institute Genomics Platform"/>
            <consortium name="The Broad Institute Genome Sequencing Center for Infectious Disease"/>
            <person name="Wu L."/>
            <person name="Ma J."/>
        </authorList>
    </citation>
    <scope>NUCLEOTIDE SEQUENCE [LARGE SCALE GENOMIC DNA]</scope>
    <source>
        <strain evidence="5 6">JCM 16114</strain>
    </source>
</reference>
<gene>
    <name evidence="5" type="ORF">GCM10009850_069620</name>
</gene>
<feature type="compositionally biased region" description="Low complexity" evidence="3">
    <location>
        <begin position="79"/>
        <end position="122"/>
    </location>
</feature>
<sequence length="373" mass="38630">MDELARWPALDRGGAAADLARALAFLHDFARRRAPVVVPVPGGFGVLDDRFPGSYDDNKLIVTTDGNALDEGTALAEAAAGESPGRAATGAGPADAGPNGAAAGEGLDEAAAGAGPGRATPGEGLGGAFNAGQGEAAVGESVGRAAGAGSGGAVVGEGLGGVAGEGLAGAMTAGEESAWRLMAAADEVLAERRHRLVCVDDDRLGTACAPAFAAAGYEHETNLVMVFRGQIPHDPPQAERLDAAELEPVLRRDWRRTLPQAPEEVIDGLARRVEARLRGADTVGFRGVRTPSGEIAARADLYVHGGVAQIESVFTGEEHRGQGYARSLMRSLLAEARDAELIFLLADADDWPRHFYERLGFTEVGRTHAFLRT</sequence>
<dbReference type="InterPro" id="IPR050832">
    <property type="entry name" value="Bact_Acetyltransf"/>
</dbReference>
<dbReference type="InterPro" id="IPR016181">
    <property type="entry name" value="Acyl_CoA_acyltransferase"/>
</dbReference>
<keyword evidence="6" id="KW-1185">Reference proteome</keyword>
<feature type="region of interest" description="Disordered" evidence="3">
    <location>
        <begin position="79"/>
        <end position="128"/>
    </location>
</feature>
<dbReference type="SUPFAM" id="SSF55729">
    <property type="entry name" value="Acyl-CoA N-acyltransferases (Nat)"/>
    <property type="match status" value="1"/>
</dbReference>
<name>A0ABN3CQR3_9ACTN</name>
<dbReference type="Gene3D" id="3.40.630.30">
    <property type="match status" value="1"/>
</dbReference>
<evidence type="ECO:0000313" key="5">
    <source>
        <dbReference type="EMBL" id="GAA2211502.1"/>
    </source>
</evidence>
<dbReference type="EMBL" id="BAAAQX010000021">
    <property type="protein sequence ID" value="GAA2211502.1"/>
    <property type="molecule type" value="Genomic_DNA"/>
</dbReference>
<proteinExistence type="predicted"/>
<feature type="domain" description="N-acetyltransferase" evidence="4">
    <location>
        <begin position="225"/>
        <end position="373"/>
    </location>
</feature>
<dbReference type="Proteomes" id="UP001499843">
    <property type="component" value="Unassembled WGS sequence"/>
</dbReference>
<keyword evidence="1" id="KW-0808">Transferase</keyword>
<evidence type="ECO:0000256" key="1">
    <source>
        <dbReference type="ARBA" id="ARBA00022679"/>
    </source>
</evidence>
<dbReference type="PANTHER" id="PTHR43877">
    <property type="entry name" value="AMINOALKYLPHOSPHONATE N-ACETYLTRANSFERASE-RELATED-RELATED"/>
    <property type="match status" value="1"/>
</dbReference>
<dbReference type="RefSeq" id="WP_344484204.1">
    <property type="nucleotide sequence ID" value="NZ_BAAAQX010000021.1"/>
</dbReference>
<comment type="caution">
    <text evidence="5">The sequence shown here is derived from an EMBL/GenBank/DDBJ whole genome shotgun (WGS) entry which is preliminary data.</text>
</comment>
<evidence type="ECO:0000313" key="6">
    <source>
        <dbReference type="Proteomes" id="UP001499843"/>
    </source>
</evidence>
<dbReference type="Pfam" id="PF00583">
    <property type="entry name" value="Acetyltransf_1"/>
    <property type="match status" value="1"/>
</dbReference>
<evidence type="ECO:0000256" key="2">
    <source>
        <dbReference type="ARBA" id="ARBA00023315"/>
    </source>
</evidence>
<dbReference type="PROSITE" id="PS51186">
    <property type="entry name" value="GNAT"/>
    <property type="match status" value="1"/>
</dbReference>
<organism evidence="5 6">
    <name type="scientific">Nonomuraea monospora</name>
    <dbReference type="NCBI Taxonomy" id="568818"/>
    <lineage>
        <taxon>Bacteria</taxon>
        <taxon>Bacillati</taxon>
        <taxon>Actinomycetota</taxon>
        <taxon>Actinomycetes</taxon>
        <taxon>Streptosporangiales</taxon>
        <taxon>Streptosporangiaceae</taxon>
        <taxon>Nonomuraea</taxon>
    </lineage>
</organism>
<dbReference type="InterPro" id="IPR000182">
    <property type="entry name" value="GNAT_dom"/>
</dbReference>
<keyword evidence="2" id="KW-0012">Acyltransferase</keyword>
<dbReference type="CDD" id="cd04301">
    <property type="entry name" value="NAT_SF"/>
    <property type="match status" value="1"/>
</dbReference>
<accession>A0ABN3CQR3</accession>